<dbReference type="Pfam" id="PF00672">
    <property type="entry name" value="HAMP"/>
    <property type="match status" value="1"/>
</dbReference>
<keyword evidence="3" id="KW-0808">Transferase</keyword>
<comment type="caution">
    <text evidence="7">The sequence shown here is derived from an EMBL/GenBank/DDBJ whole genome shotgun (WGS) entry which is preliminary data.</text>
</comment>
<dbReference type="InterPro" id="IPR050736">
    <property type="entry name" value="Sensor_HK_Regulatory"/>
</dbReference>
<protein>
    <recommendedName>
        <fullName evidence="2">histidine kinase</fullName>
        <ecNumber evidence="2">2.7.13.3</ecNumber>
    </recommendedName>
</protein>
<evidence type="ECO:0000256" key="5">
    <source>
        <dbReference type="ARBA" id="ARBA00023012"/>
    </source>
</evidence>
<sequence>PPSPFVLQRKPPREPDELDRVVSAFNAMAMRLHRAYLDEREAAVEREARHMAEAANRAKGEFLANLSHELRTPLNGILGYAQILRRDSTL</sequence>
<gene>
    <name evidence="7" type="ORF">VOI32_41770</name>
</gene>
<dbReference type="InterPro" id="IPR003661">
    <property type="entry name" value="HisK_dim/P_dom"/>
</dbReference>
<dbReference type="GO" id="GO:0016301">
    <property type="term" value="F:kinase activity"/>
    <property type="evidence" value="ECO:0007669"/>
    <property type="project" value="UniProtKB-KW"/>
</dbReference>
<name>A0ABV0EAF3_9BURK</name>
<keyword evidence="4 7" id="KW-0418">Kinase</keyword>
<evidence type="ECO:0000313" key="8">
    <source>
        <dbReference type="Proteomes" id="UP001462961"/>
    </source>
</evidence>
<dbReference type="SUPFAM" id="SSF47384">
    <property type="entry name" value="Homodimeric domain of signal transducing histidine kinase"/>
    <property type="match status" value="1"/>
</dbReference>
<dbReference type="PANTHER" id="PTHR43711">
    <property type="entry name" value="TWO-COMPONENT HISTIDINE KINASE"/>
    <property type="match status" value="1"/>
</dbReference>
<evidence type="ECO:0000313" key="7">
    <source>
        <dbReference type="EMBL" id="MEO1760354.1"/>
    </source>
</evidence>
<dbReference type="InterPro" id="IPR036097">
    <property type="entry name" value="HisK_dim/P_sf"/>
</dbReference>
<dbReference type="PROSITE" id="PS50885">
    <property type="entry name" value="HAMP"/>
    <property type="match status" value="1"/>
</dbReference>
<accession>A0ABV0EAF3</accession>
<dbReference type="Pfam" id="PF00512">
    <property type="entry name" value="HisKA"/>
    <property type="match status" value="1"/>
</dbReference>
<feature type="non-terminal residue" evidence="7">
    <location>
        <position position="90"/>
    </location>
</feature>
<evidence type="ECO:0000256" key="3">
    <source>
        <dbReference type="ARBA" id="ARBA00022679"/>
    </source>
</evidence>
<evidence type="ECO:0000259" key="6">
    <source>
        <dbReference type="PROSITE" id="PS50885"/>
    </source>
</evidence>
<keyword evidence="5" id="KW-0902">Two-component regulatory system</keyword>
<comment type="catalytic activity">
    <reaction evidence="1">
        <text>ATP + protein L-histidine = ADP + protein N-phospho-L-histidine.</text>
        <dbReference type="EC" id="2.7.13.3"/>
    </reaction>
</comment>
<feature type="domain" description="HAMP" evidence="6">
    <location>
        <begin position="11"/>
        <end position="37"/>
    </location>
</feature>
<dbReference type="PANTHER" id="PTHR43711:SF1">
    <property type="entry name" value="HISTIDINE KINASE 1"/>
    <property type="match status" value="1"/>
</dbReference>
<dbReference type="RefSeq" id="WP_347329427.1">
    <property type="nucleotide sequence ID" value="NZ_JAYLVJ010000231.1"/>
</dbReference>
<evidence type="ECO:0000256" key="2">
    <source>
        <dbReference type="ARBA" id="ARBA00012438"/>
    </source>
</evidence>
<feature type="non-terminal residue" evidence="7">
    <location>
        <position position="1"/>
    </location>
</feature>
<dbReference type="EMBL" id="JAYLVJ010000231">
    <property type="protein sequence ID" value="MEO1760354.1"/>
    <property type="molecule type" value="Genomic_DNA"/>
</dbReference>
<reference evidence="7 8" key="1">
    <citation type="submission" date="2024-01" db="EMBL/GenBank/DDBJ databases">
        <title>The diversity of rhizobia nodulating Mimosa spp. in eleven states of Brazil covering several biomes is determined by host plant, location, and edaphic factors.</title>
        <authorList>
            <person name="Rouws L."/>
            <person name="Barauna A."/>
            <person name="Beukes C."/>
            <person name="De Faria S.M."/>
            <person name="Gross E."/>
            <person name="Dos Reis Junior F.B."/>
            <person name="Simon M."/>
            <person name="Maluk M."/>
            <person name="Odee D.W."/>
            <person name="Kenicer G."/>
            <person name="Young J.P.W."/>
            <person name="Reis V.M."/>
            <person name="Zilli J."/>
            <person name="James E.K."/>
        </authorList>
    </citation>
    <scope>NUCLEOTIDE SEQUENCE [LARGE SCALE GENOMIC DNA]</scope>
    <source>
        <strain evidence="7 8">JHI1651</strain>
    </source>
</reference>
<evidence type="ECO:0000256" key="4">
    <source>
        <dbReference type="ARBA" id="ARBA00022777"/>
    </source>
</evidence>
<keyword evidence="8" id="KW-1185">Reference proteome</keyword>
<dbReference type="CDD" id="cd00082">
    <property type="entry name" value="HisKA"/>
    <property type="match status" value="1"/>
</dbReference>
<proteinExistence type="predicted"/>
<evidence type="ECO:0000256" key="1">
    <source>
        <dbReference type="ARBA" id="ARBA00000085"/>
    </source>
</evidence>
<dbReference type="Proteomes" id="UP001462961">
    <property type="component" value="Unassembled WGS sequence"/>
</dbReference>
<organism evidence="7 8">
    <name type="scientific">Paraburkholderia caribensis</name>
    <dbReference type="NCBI Taxonomy" id="75105"/>
    <lineage>
        <taxon>Bacteria</taxon>
        <taxon>Pseudomonadati</taxon>
        <taxon>Pseudomonadota</taxon>
        <taxon>Betaproteobacteria</taxon>
        <taxon>Burkholderiales</taxon>
        <taxon>Burkholderiaceae</taxon>
        <taxon>Paraburkholderia</taxon>
    </lineage>
</organism>
<dbReference type="EC" id="2.7.13.3" evidence="2"/>
<dbReference type="Gene3D" id="1.10.287.130">
    <property type="match status" value="1"/>
</dbReference>
<dbReference type="InterPro" id="IPR003660">
    <property type="entry name" value="HAMP_dom"/>
</dbReference>